<keyword evidence="1" id="KW-0732">Signal</keyword>
<dbReference type="eggNOG" id="ENOG5032S8C">
    <property type="taxonomic scope" value="Bacteria"/>
</dbReference>
<organism evidence="2 3">
    <name type="scientific">Pirellula staleyi (strain ATCC 27377 / DSM 6068 / ICPB 4128)</name>
    <name type="common">Pirella staleyi</name>
    <dbReference type="NCBI Taxonomy" id="530564"/>
    <lineage>
        <taxon>Bacteria</taxon>
        <taxon>Pseudomonadati</taxon>
        <taxon>Planctomycetota</taxon>
        <taxon>Planctomycetia</taxon>
        <taxon>Pirellulales</taxon>
        <taxon>Pirellulaceae</taxon>
        <taxon>Pirellula</taxon>
    </lineage>
</organism>
<dbReference type="HOGENOM" id="CLU_409848_0_0_0"/>
<keyword evidence="3" id="KW-1185">Reference proteome</keyword>
<dbReference type="EMBL" id="CP001848">
    <property type="protein sequence ID" value="ADB15670.1"/>
    <property type="molecule type" value="Genomic_DNA"/>
</dbReference>
<feature type="signal peptide" evidence="1">
    <location>
        <begin position="1"/>
        <end position="25"/>
    </location>
</feature>
<dbReference type="SUPFAM" id="SSF110296">
    <property type="entry name" value="Oligoxyloglucan reducing end-specific cellobiohydrolase"/>
    <property type="match status" value="1"/>
</dbReference>
<feature type="chain" id="PRO_5003034726" description="Sialidase domain-containing protein" evidence="1">
    <location>
        <begin position="26"/>
        <end position="670"/>
    </location>
</feature>
<evidence type="ECO:0000256" key="1">
    <source>
        <dbReference type="SAM" id="SignalP"/>
    </source>
</evidence>
<dbReference type="AlphaFoldDB" id="D2R7H4"/>
<sequence length="670" mass="74628" precursor="true">MSNAPRYVSLLAITLLASFTSPLGAVVGDPTLRTDHPHYPGEGAFQTADDCVRFATEGHKSEQEKALALYNWILTHQWHLMSPQEPSALPIAPDTAKTNEDLIVYDASRARFSYGYGLCGTVHAWNEPYWKSLGFNVRRRAFPGHTNSEIEYGGAWHTFDTDMAGLLFRKDGVVAGYEDIIADRSIIKNSKPPVPCYPFAWPGDYQAMVAGWEQVAQGGNWFKMYNSGYEAHPGIISLRRGETFTRYYNRDHFGGLTKRRFWHHQAGGPARNWTFANNGTPEHTGEKHNARSSVTYCNGLFEYTPDLSTAAHLEGVIAKSTNLIAQQQSPLLTSKEGAASIEFKHFSPYVICGDPVDDANPMTGKATDGLVIEGQAVGKVTLAVSTDEGQTWSQDQRVVAGAFREDFTDIVKGHYGWRVRCTWQAASGLDQLKFTTTTQVCEAIYPRLKPSGSEVLYRVASRGVTPVLPNWSLSEAELTKSVEVHELRSSNVKYAPRSLENRMMYQTTNNKPGQVVFRVQGDGNLLTEIRAAARYKIRSPAPEVTDFHLDYSVDEGKTWTKFGEAITPTDNEFSSGWVYGKADLAQHPIREALVRVHFYQGGYPTGLFDVQMYGVHQTPSPPATNIVYAWREAGEVKTYTKSLAKGTFQQRFTVPTGPTITDEFVRLEVP</sequence>
<name>D2R7H4_PIRSD</name>
<proteinExistence type="predicted"/>
<dbReference type="Proteomes" id="UP000001887">
    <property type="component" value="Chromosome"/>
</dbReference>
<dbReference type="OrthoDB" id="222978at2"/>
<dbReference type="STRING" id="530564.Psta_0986"/>
<accession>D2R7H4</accession>
<protein>
    <recommendedName>
        <fullName evidence="4">Sialidase domain-containing protein</fullName>
    </recommendedName>
</protein>
<evidence type="ECO:0000313" key="3">
    <source>
        <dbReference type="Proteomes" id="UP000001887"/>
    </source>
</evidence>
<evidence type="ECO:0008006" key="4">
    <source>
        <dbReference type="Google" id="ProtNLM"/>
    </source>
</evidence>
<reference evidence="2 3" key="1">
    <citation type="journal article" date="2009" name="Stand. Genomic Sci.">
        <title>Complete genome sequence of Pirellula staleyi type strain (ATCC 27377).</title>
        <authorList>
            <person name="Clum A."/>
            <person name="Tindall B.J."/>
            <person name="Sikorski J."/>
            <person name="Ivanova N."/>
            <person name="Mavrommatis K."/>
            <person name="Lucas S."/>
            <person name="Glavina del Rio T."/>
            <person name="Nolan M."/>
            <person name="Chen F."/>
            <person name="Tice H."/>
            <person name="Pitluck S."/>
            <person name="Cheng J.F."/>
            <person name="Chertkov O."/>
            <person name="Brettin T."/>
            <person name="Han C."/>
            <person name="Detter J.C."/>
            <person name="Kuske C."/>
            <person name="Bruce D."/>
            <person name="Goodwin L."/>
            <person name="Ovchinikova G."/>
            <person name="Pati A."/>
            <person name="Mikhailova N."/>
            <person name="Chen A."/>
            <person name="Palaniappan K."/>
            <person name="Land M."/>
            <person name="Hauser L."/>
            <person name="Chang Y.J."/>
            <person name="Jeffries C.D."/>
            <person name="Chain P."/>
            <person name="Rohde M."/>
            <person name="Goker M."/>
            <person name="Bristow J."/>
            <person name="Eisen J.A."/>
            <person name="Markowitz V."/>
            <person name="Hugenholtz P."/>
            <person name="Kyrpides N.C."/>
            <person name="Klenk H.P."/>
            <person name="Lapidus A."/>
        </authorList>
    </citation>
    <scope>NUCLEOTIDE SEQUENCE [LARGE SCALE GENOMIC DNA]</scope>
    <source>
        <strain evidence="3">ATCC 27377 / DSM 6068 / ICPB 4128</strain>
    </source>
</reference>
<gene>
    <name evidence="2" type="ordered locus">Psta_0986</name>
</gene>
<evidence type="ECO:0000313" key="2">
    <source>
        <dbReference type="EMBL" id="ADB15670.1"/>
    </source>
</evidence>
<dbReference type="KEGG" id="psl:Psta_0986"/>